<evidence type="ECO:0000313" key="2">
    <source>
        <dbReference type="EMBL" id="RTR31028.1"/>
    </source>
</evidence>
<gene>
    <name evidence="2" type="ORF">EKG37_12045</name>
</gene>
<evidence type="ECO:0000256" key="1">
    <source>
        <dbReference type="SAM" id="MobiDB-lite"/>
    </source>
</evidence>
<dbReference type="EMBL" id="RXNT01000009">
    <property type="protein sequence ID" value="RTR31028.1"/>
    <property type="molecule type" value="Genomic_DNA"/>
</dbReference>
<sequence>MSGNQMAKFFTKSMGGKRMLRAMTKKSGRGKSNWMLVAVSGAVAALAYMFRRNSNGDMMNKAKSALFKPQNGKPSGMNFPVNQQFAAEIAEEFSQAIKDKPEDQTASKSTPSSSKAHTEKKEQQ</sequence>
<feature type="compositionally biased region" description="Low complexity" evidence="1">
    <location>
        <begin position="106"/>
        <end position="115"/>
    </location>
</feature>
<dbReference type="OrthoDB" id="2933932at2"/>
<name>A0A3S0RL18_9BACI</name>
<protein>
    <submittedName>
        <fullName evidence="2">Uncharacterized protein</fullName>
    </submittedName>
</protein>
<organism evidence="2 3">
    <name type="scientific">Bacillus yapensis</name>
    <dbReference type="NCBI Taxonomy" id="2492960"/>
    <lineage>
        <taxon>Bacteria</taxon>
        <taxon>Bacillati</taxon>
        <taxon>Bacillota</taxon>
        <taxon>Bacilli</taxon>
        <taxon>Bacillales</taxon>
        <taxon>Bacillaceae</taxon>
        <taxon>Bacillus</taxon>
    </lineage>
</organism>
<comment type="caution">
    <text evidence="2">The sequence shown here is derived from an EMBL/GenBank/DDBJ whole genome shotgun (WGS) entry which is preliminary data.</text>
</comment>
<reference evidence="2 3" key="1">
    <citation type="submission" date="2018-12" db="EMBL/GenBank/DDBJ databases">
        <title>Bacillus yapensis draft genome sequence.</title>
        <authorList>
            <person name="Yu L."/>
            <person name="Xu X."/>
            <person name="Tang X."/>
        </authorList>
    </citation>
    <scope>NUCLEOTIDE SEQUENCE [LARGE SCALE GENOMIC DNA]</scope>
    <source>
        <strain evidence="2 3">XXST-01</strain>
    </source>
</reference>
<keyword evidence="3" id="KW-1185">Reference proteome</keyword>
<dbReference type="Proteomes" id="UP000271374">
    <property type="component" value="Unassembled WGS sequence"/>
</dbReference>
<dbReference type="RefSeq" id="WP_126408921.1">
    <property type="nucleotide sequence ID" value="NZ_RXNT01000009.1"/>
</dbReference>
<proteinExistence type="predicted"/>
<feature type="region of interest" description="Disordered" evidence="1">
    <location>
        <begin position="90"/>
        <end position="124"/>
    </location>
</feature>
<evidence type="ECO:0000313" key="3">
    <source>
        <dbReference type="Proteomes" id="UP000271374"/>
    </source>
</evidence>
<dbReference type="AlphaFoldDB" id="A0A3S0RL18"/>
<accession>A0A3S0RL18</accession>